<evidence type="ECO:0000313" key="3">
    <source>
        <dbReference type="Proteomes" id="UP000178348"/>
    </source>
</evidence>
<gene>
    <name evidence="2" type="ORF">A2946_03515</name>
</gene>
<comment type="caution">
    <text evidence="2">The sequence shown here is derived from an EMBL/GenBank/DDBJ whole genome shotgun (WGS) entry which is preliminary data.</text>
</comment>
<dbReference type="AlphaFoldDB" id="A0A1G2CIZ0"/>
<dbReference type="EMBL" id="MHLB01000040">
    <property type="protein sequence ID" value="OGZ01364.1"/>
    <property type="molecule type" value="Genomic_DNA"/>
</dbReference>
<dbReference type="Proteomes" id="UP000178348">
    <property type="component" value="Unassembled WGS sequence"/>
</dbReference>
<evidence type="ECO:0000256" key="1">
    <source>
        <dbReference type="SAM" id="MobiDB-lite"/>
    </source>
</evidence>
<accession>A0A1G2CIZ0</accession>
<name>A0A1G2CIZ0_9BACT</name>
<sequence length="139" mass="15340">MTYKKMPDQIGTPQFEHAALEQDIKRLAVEIQSRRDRPETQGVSSKEVIKQTIQGMQPTDTPAPAPGGNVVQNPLPDYAASAPPETKLEIEYLLELAFHQGILKANAAAQKTSPFVMDAFHDALAGKLYEELQKRGIVE</sequence>
<reference evidence="2 3" key="1">
    <citation type="journal article" date="2016" name="Nat. Commun.">
        <title>Thousands of microbial genomes shed light on interconnected biogeochemical processes in an aquifer system.</title>
        <authorList>
            <person name="Anantharaman K."/>
            <person name="Brown C.T."/>
            <person name="Hug L.A."/>
            <person name="Sharon I."/>
            <person name="Castelle C.J."/>
            <person name="Probst A.J."/>
            <person name="Thomas B.C."/>
            <person name="Singh A."/>
            <person name="Wilkins M.J."/>
            <person name="Karaoz U."/>
            <person name="Brodie E.L."/>
            <person name="Williams K.H."/>
            <person name="Hubbard S.S."/>
            <person name="Banfield J.F."/>
        </authorList>
    </citation>
    <scope>NUCLEOTIDE SEQUENCE [LARGE SCALE GENOMIC DNA]</scope>
</reference>
<evidence type="ECO:0000313" key="2">
    <source>
        <dbReference type="EMBL" id="OGZ01364.1"/>
    </source>
</evidence>
<protein>
    <submittedName>
        <fullName evidence="2">Uncharacterized protein</fullName>
    </submittedName>
</protein>
<organism evidence="2 3">
    <name type="scientific">Candidatus Liptonbacteria bacterium RIFCSPLOWO2_01_FULL_53_13</name>
    <dbReference type="NCBI Taxonomy" id="1798651"/>
    <lineage>
        <taxon>Bacteria</taxon>
        <taxon>Candidatus Liptoniibacteriota</taxon>
    </lineage>
</organism>
<proteinExistence type="predicted"/>
<feature type="region of interest" description="Disordered" evidence="1">
    <location>
        <begin position="56"/>
        <end position="76"/>
    </location>
</feature>